<evidence type="ECO:0000259" key="6">
    <source>
        <dbReference type="PROSITE" id="PS50059"/>
    </source>
</evidence>
<dbReference type="Proteomes" id="UP000515237">
    <property type="component" value="Chromosome"/>
</dbReference>
<dbReference type="InterPro" id="IPR001179">
    <property type="entry name" value="PPIase_FKBP_dom"/>
</dbReference>
<evidence type="ECO:0000256" key="4">
    <source>
        <dbReference type="PROSITE-ProRule" id="PRU00277"/>
    </source>
</evidence>
<evidence type="ECO:0000256" key="3">
    <source>
        <dbReference type="ARBA" id="ARBA00023235"/>
    </source>
</evidence>
<proteinExistence type="inferred from homology"/>
<feature type="domain" description="PPIase FKBP-type" evidence="6">
    <location>
        <begin position="95"/>
        <end position="189"/>
    </location>
</feature>
<organism evidence="7 8">
    <name type="scientific">Adhaeribacter swui</name>
    <dbReference type="NCBI Taxonomy" id="2086471"/>
    <lineage>
        <taxon>Bacteria</taxon>
        <taxon>Pseudomonadati</taxon>
        <taxon>Bacteroidota</taxon>
        <taxon>Cytophagia</taxon>
        <taxon>Cytophagales</taxon>
        <taxon>Hymenobacteraceae</taxon>
        <taxon>Adhaeribacter</taxon>
    </lineage>
</organism>
<dbReference type="PANTHER" id="PTHR10516">
    <property type="entry name" value="PEPTIDYL-PROLYL CIS-TRANS ISOMERASE"/>
    <property type="match status" value="1"/>
</dbReference>
<name>A0A7G7G710_9BACT</name>
<protein>
    <recommendedName>
        <fullName evidence="5">Peptidyl-prolyl cis-trans isomerase</fullName>
        <ecNumber evidence="5">5.2.1.8</ecNumber>
    </recommendedName>
</protein>
<dbReference type="RefSeq" id="WP_185273721.1">
    <property type="nucleotide sequence ID" value="NZ_CP055156.1"/>
</dbReference>
<evidence type="ECO:0000313" key="7">
    <source>
        <dbReference type="EMBL" id="QNF32944.1"/>
    </source>
</evidence>
<dbReference type="GO" id="GO:0003755">
    <property type="term" value="F:peptidyl-prolyl cis-trans isomerase activity"/>
    <property type="evidence" value="ECO:0007669"/>
    <property type="project" value="UniProtKB-UniRule"/>
</dbReference>
<keyword evidence="3 4" id="KW-0413">Isomerase</keyword>
<sequence length="189" mass="21099">MNLKNTITSITRNRLLTAIFFFLSVTVFYSCNDNSELEDEARRQEEAYKRQLGIDTVLIQNHILTNNIANVRRTPYKGLYAAVQTPGTGDSARIGRTVVTHYVLTNFKGDTLDTSRKVRTGQTAIQPLTFVLGQSNIITGFQQGVSLMRVGERTKFYLSSVLAYGEQGSGTSIPPNTNLIFDIELLQVK</sequence>
<dbReference type="EMBL" id="CP055156">
    <property type="protein sequence ID" value="QNF32944.1"/>
    <property type="molecule type" value="Genomic_DNA"/>
</dbReference>
<keyword evidence="2 4" id="KW-0697">Rotamase</keyword>
<dbReference type="Gene3D" id="3.10.50.40">
    <property type="match status" value="1"/>
</dbReference>
<dbReference type="PANTHER" id="PTHR10516:SF443">
    <property type="entry name" value="FK506-BINDING PROTEIN 59-RELATED"/>
    <property type="match status" value="1"/>
</dbReference>
<evidence type="ECO:0000313" key="8">
    <source>
        <dbReference type="Proteomes" id="UP000515237"/>
    </source>
</evidence>
<evidence type="ECO:0000256" key="1">
    <source>
        <dbReference type="ARBA" id="ARBA00000971"/>
    </source>
</evidence>
<dbReference type="KEGG" id="aswu:HUW51_09440"/>
<reference evidence="7 8" key="1">
    <citation type="journal article" date="2018" name="Int. J. Syst. Evol. Microbiol.">
        <title>Adhaeribacter swui sp. nov., isolated from wet mud.</title>
        <authorList>
            <person name="Kim D.U."/>
            <person name="Kim K.W."/>
            <person name="Kang M.S."/>
            <person name="Kim J.Y."/>
            <person name="Jang J.H."/>
            <person name="Kim M.K."/>
        </authorList>
    </citation>
    <scope>NUCLEOTIDE SEQUENCE [LARGE SCALE GENOMIC DNA]</scope>
    <source>
        <strain evidence="7 8">KCTC 52873</strain>
    </source>
</reference>
<dbReference type="SUPFAM" id="SSF54534">
    <property type="entry name" value="FKBP-like"/>
    <property type="match status" value="1"/>
</dbReference>
<dbReference type="AlphaFoldDB" id="A0A7G7G710"/>
<dbReference type="PROSITE" id="PS51257">
    <property type="entry name" value="PROKAR_LIPOPROTEIN"/>
    <property type="match status" value="1"/>
</dbReference>
<dbReference type="EC" id="5.2.1.8" evidence="5"/>
<dbReference type="InterPro" id="IPR050689">
    <property type="entry name" value="FKBP-type_PPIase"/>
</dbReference>
<keyword evidence="8" id="KW-1185">Reference proteome</keyword>
<comment type="catalytic activity">
    <reaction evidence="1 4 5">
        <text>[protein]-peptidylproline (omega=180) = [protein]-peptidylproline (omega=0)</text>
        <dbReference type="Rhea" id="RHEA:16237"/>
        <dbReference type="Rhea" id="RHEA-COMP:10747"/>
        <dbReference type="Rhea" id="RHEA-COMP:10748"/>
        <dbReference type="ChEBI" id="CHEBI:83833"/>
        <dbReference type="ChEBI" id="CHEBI:83834"/>
        <dbReference type="EC" id="5.2.1.8"/>
    </reaction>
</comment>
<gene>
    <name evidence="7" type="ORF">HUW51_09440</name>
</gene>
<dbReference type="Pfam" id="PF00254">
    <property type="entry name" value="FKBP_C"/>
    <property type="match status" value="1"/>
</dbReference>
<dbReference type="InterPro" id="IPR046357">
    <property type="entry name" value="PPIase_dom_sf"/>
</dbReference>
<evidence type="ECO:0000256" key="5">
    <source>
        <dbReference type="RuleBase" id="RU003915"/>
    </source>
</evidence>
<dbReference type="PROSITE" id="PS50059">
    <property type="entry name" value="FKBP_PPIASE"/>
    <property type="match status" value="1"/>
</dbReference>
<comment type="similarity">
    <text evidence="5">Belongs to the FKBP-type PPIase family.</text>
</comment>
<evidence type="ECO:0000256" key="2">
    <source>
        <dbReference type="ARBA" id="ARBA00023110"/>
    </source>
</evidence>
<accession>A0A7G7G710</accession>